<dbReference type="Proteomes" id="UP000630936">
    <property type="component" value="Unassembled WGS sequence"/>
</dbReference>
<comment type="caution">
    <text evidence="1">The sequence shown here is derived from an EMBL/GenBank/DDBJ whole genome shotgun (WGS) entry which is preliminary data.</text>
</comment>
<organism evidence="1 2">
    <name type="scientific">Streptomyces inusitatus</name>
    <dbReference type="NCBI Taxonomy" id="68221"/>
    <lineage>
        <taxon>Bacteria</taxon>
        <taxon>Bacillati</taxon>
        <taxon>Actinomycetota</taxon>
        <taxon>Actinomycetes</taxon>
        <taxon>Kitasatosporales</taxon>
        <taxon>Streptomycetaceae</taxon>
        <taxon>Streptomyces</taxon>
    </lineage>
</organism>
<dbReference type="AlphaFoldDB" id="A0A918PPQ2"/>
<reference evidence="1" key="2">
    <citation type="submission" date="2020-09" db="EMBL/GenBank/DDBJ databases">
        <authorList>
            <person name="Sun Q."/>
            <person name="Ohkuma M."/>
        </authorList>
    </citation>
    <scope>NUCLEOTIDE SEQUENCE</scope>
    <source>
        <strain evidence="1">JCM 4988</strain>
    </source>
</reference>
<proteinExistence type="predicted"/>
<dbReference type="RefSeq" id="WP_190121557.1">
    <property type="nucleotide sequence ID" value="NZ_BMWG01000002.1"/>
</dbReference>
<dbReference type="EMBL" id="BMWG01000002">
    <property type="protein sequence ID" value="GGZ18665.1"/>
    <property type="molecule type" value="Genomic_DNA"/>
</dbReference>
<evidence type="ECO:0000313" key="1">
    <source>
        <dbReference type="EMBL" id="GGZ18665.1"/>
    </source>
</evidence>
<name>A0A918PPQ2_9ACTN</name>
<gene>
    <name evidence="1" type="ORF">GCM10010387_09040</name>
</gene>
<reference evidence="1" key="1">
    <citation type="journal article" date="2014" name="Int. J. Syst. Evol. Microbiol.">
        <title>Complete genome sequence of Corynebacterium casei LMG S-19264T (=DSM 44701T), isolated from a smear-ripened cheese.</title>
        <authorList>
            <consortium name="US DOE Joint Genome Institute (JGI-PGF)"/>
            <person name="Walter F."/>
            <person name="Albersmeier A."/>
            <person name="Kalinowski J."/>
            <person name="Ruckert C."/>
        </authorList>
    </citation>
    <scope>NUCLEOTIDE SEQUENCE</scope>
    <source>
        <strain evidence="1">JCM 4988</strain>
    </source>
</reference>
<accession>A0A918PPQ2</accession>
<evidence type="ECO:0000313" key="2">
    <source>
        <dbReference type="Proteomes" id="UP000630936"/>
    </source>
</evidence>
<protein>
    <submittedName>
        <fullName evidence="1">Uncharacterized protein</fullName>
    </submittedName>
</protein>
<sequence length="101" mass="10778">MASRAFDHITVTTPALDEPGLYLSVVDSLDSPRGIVQDFAYGGVELRSLSLTGIQLITGRISDVRAKHVEFDALNLHSVEITNSGLAQALVDELGIIVGDD</sequence>
<keyword evidence="2" id="KW-1185">Reference proteome</keyword>